<name>E1RJH8_METP4</name>
<organism evidence="2 3">
    <name type="scientific">Methanolacinia petrolearia (strain DSM 11571 / OCM 486 / SEBR 4847)</name>
    <name type="common">Methanoplanus petrolearius</name>
    <dbReference type="NCBI Taxonomy" id="679926"/>
    <lineage>
        <taxon>Archaea</taxon>
        <taxon>Methanobacteriati</taxon>
        <taxon>Methanobacteriota</taxon>
        <taxon>Stenosarchaea group</taxon>
        <taxon>Methanomicrobia</taxon>
        <taxon>Methanomicrobiales</taxon>
        <taxon>Methanomicrobiaceae</taxon>
        <taxon>Methanolacinia</taxon>
    </lineage>
</organism>
<keyword evidence="3" id="KW-1185">Reference proteome</keyword>
<dbReference type="OrthoDB" id="45650at2157"/>
<dbReference type="Gene3D" id="3.30.110.40">
    <property type="entry name" value="TusA-like domain"/>
    <property type="match status" value="1"/>
</dbReference>
<dbReference type="STRING" id="679926.Mpet_2036"/>
<dbReference type="HOGENOM" id="CLU_165255_1_2_2"/>
<dbReference type="eggNOG" id="arCOG02062">
    <property type="taxonomic scope" value="Archaea"/>
</dbReference>
<dbReference type="SUPFAM" id="SSF64307">
    <property type="entry name" value="SirA-like"/>
    <property type="match status" value="1"/>
</dbReference>
<dbReference type="AlphaFoldDB" id="E1RJH8"/>
<dbReference type="PROSITE" id="PS01148">
    <property type="entry name" value="UPF0033"/>
    <property type="match status" value="1"/>
</dbReference>
<dbReference type="InterPro" id="IPR001455">
    <property type="entry name" value="TusA-like"/>
</dbReference>
<dbReference type="InterPro" id="IPR036868">
    <property type="entry name" value="TusA-like_sf"/>
</dbReference>
<gene>
    <name evidence="2" type="ordered locus">Mpet_2036</name>
</gene>
<evidence type="ECO:0000313" key="2">
    <source>
        <dbReference type="EMBL" id="ADN36784.1"/>
    </source>
</evidence>
<dbReference type="PANTHER" id="PTHR33279:SF18">
    <property type="entry name" value="SULFUR CARRIER PROTEIN MJ0990-RELATED"/>
    <property type="match status" value="1"/>
</dbReference>
<accession>E1RJH8</accession>
<feature type="domain" description="UPF0033" evidence="1">
    <location>
        <begin position="5"/>
        <end position="29"/>
    </location>
</feature>
<evidence type="ECO:0000313" key="3">
    <source>
        <dbReference type="Proteomes" id="UP000006565"/>
    </source>
</evidence>
<dbReference type="RefSeq" id="WP_013329961.1">
    <property type="nucleotide sequence ID" value="NC_014507.1"/>
</dbReference>
<dbReference type="Pfam" id="PF01206">
    <property type="entry name" value="TusA"/>
    <property type="match status" value="1"/>
</dbReference>
<protein>
    <submittedName>
        <fullName evidence="2">SirA family protein</fullName>
    </submittedName>
</protein>
<evidence type="ECO:0000259" key="1">
    <source>
        <dbReference type="PROSITE" id="PS01148"/>
    </source>
</evidence>
<dbReference type="KEGG" id="mpi:Mpet_2036"/>
<sequence>MVKTLDVTGKSCPIPVLETKKMLRSMASGEELLVVVDYPPSKDNIIRFVNRENDLVSNVTEEDSKIFILIKKGGD</sequence>
<dbReference type="GeneID" id="32160216"/>
<dbReference type="CDD" id="cd00291">
    <property type="entry name" value="SirA_YedF_YeeD"/>
    <property type="match status" value="1"/>
</dbReference>
<dbReference type="Proteomes" id="UP000006565">
    <property type="component" value="Chromosome"/>
</dbReference>
<dbReference type="PANTHER" id="PTHR33279">
    <property type="entry name" value="SULFUR CARRIER PROTEIN YEDF-RELATED"/>
    <property type="match status" value="1"/>
</dbReference>
<reference evidence="2 3" key="1">
    <citation type="journal article" date="2010" name="Stand. Genomic Sci.">
        <title>Complete genome sequence of Methanoplanus petrolearius type strain (SEBR 4847).</title>
        <authorList>
            <person name="Brambilla E."/>
            <person name="Djao O.D."/>
            <person name="Daligault H."/>
            <person name="Lapidus A."/>
            <person name="Lucas S."/>
            <person name="Hammon N."/>
            <person name="Nolan M."/>
            <person name="Tice H."/>
            <person name="Cheng J.F."/>
            <person name="Han C."/>
            <person name="Tapia R."/>
            <person name="Goodwin L."/>
            <person name="Pitluck S."/>
            <person name="Liolios K."/>
            <person name="Ivanova N."/>
            <person name="Mavromatis K."/>
            <person name="Mikhailova N."/>
            <person name="Pati A."/>
            <person name="Chen A."/>
            <person name="Palaniappan K."/>
            <person name="Land M."/>
            <person name="Hauser L."/>
            <person name="Chang Y.J."/>
            <person name="Jeffries C.D."/>
            <person name="Rohde M."/>
            <person name="Spring S."/>
            <person name="Sikorski J."/>
            <person name="Goker M."/>
            <person name="Woyke T."/>
            <person name="Bristow J."/>
            <person name="Eisen J.A."/>
            <person name="Markowitz V."/>
            <person name="Hugenholtz P."/>
            <person name="Kyrpides N.C."/>
            <person name="Klenk H.P."/>
        </authorList>
    </citation>
    <scope>NUCLEOTIDE SEQUENCE [LARGE SCALE GENOMIC DNA]</scope>
    <source>
        <strain evidence="3">DSM 11571 / OCM 486 / SEBR 4847</strain>
    </source>
</reference>
<proteinExistence type="predicted"/>
<dbReference type="EMBL" id="CP002117">
    <property type="protein sequence ID" value="ADN36784.1"/>
    <property type="molecule type" value="Genomic_DNA"/>
</dbReference>